<dbReference type="AlphaFoldDB" id="A0A101LTN3"/>
<reference evidence="1" key="1">
    <citation type="journal article" date="2015" name="Genome Biol. Evol.">
        <title>Organellar Genomes of White Spruce (Picea glauca): Assembly and Annotation.</title>
        <authorList>
            <person name="Jackman S.D."/>
            <person name="Warren R.L."/>
            <person name="Gibb E.A."/>
            <person name="Vandervalk B.P."/>
            <person name="Mohamadi H."/>
            <person name="Chu J."/>
            <person name="Raymond A."/>
            <person name="Pleasance S."/>
            <person name="Coope R."/>
            <person name="Wildung M.R."/>
            <person name="Ritland C.E."/>
            <person name="Bousquet J."/>
            <person name="Jones S.J."/>
            <person name="Bohlmann J."/>
            <person name="Birol I."/>
        </authorList>
    </citation>
    <scope>NUCLEOTIDE SEQUENCE [LARGE SCALE GENOMIC DNA]</scope>
    <source>
        <tissue evidence="1">Flushing bud</tissue>
    </source>
</reference>
<geneLocation type="mitochondrion" evidence="1"/>
<evidence type="ECO:0000313" key="1">
    <source>
        <dbReference type="EMBL" id="KUM45145.1"/>
    </source>
</evidence>
<dbReference type="EMBL" id="LKAM01000001">
    <property type="protein sequence ID" value="KUM51067.1"/>
    <property type="molecule type" value="Genomic_DNA"/>
</dbReference>
<gene>
    <name evidence="1" type="ORF">ABT39_MTgene3618</name>
    <name evidence="2" type="ORF">ABT39_MTgene3621</name>
    <name evidence="3" type="ORF">ABT39_MTgene913</name>
</gene>
<proteinExistence type="predicted"/>
<name>A0A101LTN3_PICGL</name>
<comment type="caution">
    <text evidence="1">The sequence shown here is derived from an EMBL/GenBank/DDBJ whole genome shotgun (WGS) entry which is preliminary data.</text>
</comment>
<accession>A0A101LTN3</accession>
<keyword evidence="1" id="KW-0496">Mitochondrion</keyword>
<dbReference type="EMBL" id="LKAM01000027">
    <property type="protein sequence ID" value="KUM45145.1"/>
    <property type="molecule type" value="Genomic_DNA"/>
</dbReference>
<protein>
    <submittedName>
        <fullName evidence="1">Uncharacterized protein</fullName>
    </submittedName>
</protein>
<dbReference type="EMBL" id="LKAM01000027">
    <property type="protein sequence ID" value="KUM45148.1"/>
    <property type="molecule type" value="Genomic_DNA"/>
</dbReference>
<evidence type="ECO:0000313" key="2">
    <source>
        <dbReference type="EMBL" id="KUM45148.1"/>
    </source>
</evidence>
<evidence type="ECO:0000313" key="3">
    <source>
        <dbReference type="EMBL" id="KUM51067.1"/>
    </source>
</evidence>
<organism evidence="1">
    <name type="scientific">Picea glauca</name>
    <name type="common">White spruce</name>
    <name type="synonym">Pinus glauca</name>
    <dbReference type="NCBI Taxonomy" id="3330"/>
    <lineage>
        <taxon>Eukaryota</taxon>
        <taxon>Viridiplantae</taxon>
        <taxon>Streptophyta</taxon>
        <taxon>Embryophyta</taxon>
        <taxon>Tracheophyta</taxon>
        <taxon>Spermatophyta</taxon>
        <taxon>Pinopsida</taxon>
        <taxon>Pinidae</taxon>
        <taxon>Conifers I</taxon>
        <taxon>Pinales</taxon>
        <taxon>Pinaceae</taxon>
        <taxon>Picea</taxon>
    </lineage>
</organism>
<sequence length="55" mass="6446">MKPEFSEVEDYNLGTEEQPQYVKLSKTLCSAEKAKYAKLFKELKDVLEIFRSEDV</sequence>